<dbReference type="InterPro" id="IPR051310">
    <property type="entry name" value="MCP_chemotaxis"/>
</dbReference>
<dbReference type="Gene3D" id="1.10.287.950">
    <property type="entry name" value="Methyl-accepting chemotaxis protein"/>
    <property type="match status" value="1"/>
</dbReference>
<dbReference type="SMART" id="SM00283">
    <property type="entry name" value="MA"/>
    <property type="match status" value="1"/>
</dbReference>
<dbReference type="InterPro" id="IPR004090">
    <property type="entry name" value="Chemotax_Me-accpt_rcpt"/>
</dbReference>
<keyword evidence="3" id="KW-0807">Transducer</keyword>
<feature type="region of interest" description="Disordered" evidence="4">
    <location>
        <begin position="236"/>
        <end position="283"/>
    </location>
</feature>
<keyword evidence="8" id="KW-1185">Reference proteome</keyword>
<dbReference type="AlphaFoldDB" id="A0A1H7YA65"/>
<evidence type="ECO:0000259" key="6">
    <source>
        <dbReference type="PROSITE" id="PS50111"/>
    </source>
</evidence>
<evidence type="ECO:0000256" key="5">
    <source>
        <dbReference type="SAM" id="Phobius"/>
    </source>
</evidence>
<dbReference type="Pfam" id="PF00015">
    <property type="entry name" value="MCPsignal"/>
    <property type="match status" value="1"/>
</dbReference>
<feature type="compositionally biased region" description="Low complexity" evidence="4">
    <location>
        <begin position="236"/>
        <end position="272"/>
    </location>
</feature>
<evidence type="ECO:0000256" key="1">
    <source>
        <dbReference type="ARBA" id="ARBA00022500"/>
    </source>
</evidence>
<dbReference type="PRINTS" id="PR00260">
    <property type="entry name" value="CHEMTRNSDUCR"/>
</dbReference>
<dbReference type="GO" id="GO:0004888">
    <property type="term" value="F:transmembrane signaling receptor activity"/>
    <property type="evidence" value="ECO:0007669"/>
    <property type="project" value="InterPro"/>
</dbReference>
<reference evidence="7 8" key="1">
    <citation type="submission" date="2016-10" db="EMBL/GenBank/DDBJ databases">
        <authorList>
            <person name="de Groot N.N."/>
        </authorList>
    </citation>
    <scope>NUCLEOTIDE SEQUENCE [LARGE SCALE GENOMIC DNA]</scope>
    <source>
        <strain evidence="7 8">DSM 8423</strain>
    </source>
</reference>
<evidence type="ECO:0000256" key="2">
    <source>
        <dbReference type="ARBA" id="ARBA00029447"/>
    </source>
</evidence>
<evidence type="ECO:0000313" key="8">
    <source>
        <dbReference type="Proteomes" id="UP000198744"/>
    </source>
</evidence>
<keyword evidence="5" id="KW-1133">Transmembrane helix</keyword>
<proteinExistence type="inferred from homology"/>
<dbReference type="PROSITE" id="PS50111">
    <property type="entry name" value="CHEMOTAXIS_TRANSDUC_2"/>
    <property type="match status" value="1"/>
</dbReference>
<name>A0A1H7YA65_9BACT</name>
<comment type="similarity">
    <text evidence="2">Belongs to the methyl-accepting chemotaxis (MCP) protein family.</text>
</comment>
<evidence type="ECO:0000256" key="4">
    <source>
        <dbReference type="SAM" id="MobiDB-lite"/>
    </source>
</evidence>
<feature type="transmembrane region" description="Helical" evidence="5">
    <location>
        <begin position="6"/>
        <end position="27"/>
    </location>
</feature>
<dbReference type="Pfam" id="PF12729">
    <property type="entry name" value="4HB_MCP_1"/>
    <property type="match status" value="1"/>
</dbReference>
<feature type="domain" description="Methyl-accepting transducer" evidence="6">
    <location>
        <begin position="228"/>
        <end position="457"/>
    </location>
</feature>
<sequence>MKNVKLSVKLIGAFLLVTFITLTVGLLGTTRISAISKANTEMYKHNTAPLGDISTAAITQQEMAGTLRFAMMQKFMYDKDVSSLADKLHELLQKNEAALLEFGKSVKGGELKKEYDEVMATRTSWAPALERSMTLIKEGKKDEALADMQGENAARGLKIRTALTKMSKMKIDEAKAIADANAAAAKKAIWIAWIITGLGSLLGVGLGIFLTVTITRPINQVVAGLSDGADQVSAASSQVSSSSQSLAEGTSEQAASLEETSSSLEEMSSMTQRNADHAQQAKAMVDEAQHIVEKVGCQMEDMGKAIAEINESSQATSKIIKTIDEIAFQTNLLALNAAVEAARAGEAGAGFAVVAEEVRNLALRSAEAAKNTNNLIENTIHAVKNGTDLTEETTEAFRENVEIITKIENLVSEIASASNEQAHGIAQINIAIAEMDKVTQQSAATAEESASASEELNAQAMQMKSYVQDLVGVIEGSQDGNAASFAGSPVRRGIGDKIVRATKSLPVPALRRGKSEIAAGTTRVVQPEQVLPLDDDDFKDMD</sequence>
<accession>A0A1H7YA65</accession>
<feature type="transmembrane region" description="Helical" evidence="5">
    <location>
        <begin position="190"/>
        <end position="212"/>
    </location>
</feature>
<dbReference type="STRING" id="43775.SAMN04489760_11529"/>
<organism evidence="7 8">
    <name type="scientific">Syntrophus gentianae</name>
    <dbReference type="NCBI Taxonomy" id="43775"/>
    <lineage>
        <taxon>Bacteria</taxon>
        <taxon>Pseudomonadati</taxon>
        <taxon>Thermodesulfobacteriota</taxon>
        <taxon>Syntrophia</taxon>
        <taxon>Syntrophales</taxon>
        <taxon>Syntrophaceae</taxon>
        <taxon>Syntrophus</taxon>
    </lineage>
</organism>
<dbReference type="InterPro" id="IPR004089">
    <property type="entry name" value="MCPsignal_dom"/>
</dbReference>
<dbReference type="InterPro" id="IPR024478">
    <property type="entry name" value="HlyB_4HB_MCP"/>
</dbReference>
<dbReference type="Proteomes" id="UP000198744">
    <property type="component" value="Unassembled WGS sequence"/>
</dbReference>
<dbReference type="GO" id="GO:0005886">
    <property type="term" value="C:plasma membrane"/>
    <property type="evidence" value="ECO:0007669"/>
    <property type="project" value="TreeGrafter"/>
</dbReference>
<evidence type="ECO:0000256" key="3">
    <source>
        <dbReference type="PROSITE-ProRule" id="PRU00284"/>
    </source>
</evidence>
<protein>
    <submittedName>
        <fullName evidence="7">Four helix bundle sensory module for signal transduction</fullName>
    </submittedName>
</protein>
<dbReference type="PANTHER" id="PTHR43531">
    <property type="entry name" value="PROTEIN ICFG"/>
    <property type="match status" value="1"/>
</dbReference>
<dbReference type="SUPFAM" id="SSF58104">
    <property type="entry name" value="Methyl-accepting chemotaxis protein (MCP) signaling domain"/>
    <property type="match status" value="1"/>
</dbReference>
<dbReference type="RefSeq" id="WP_175476479.1">
    <property type="nucleotide sequence ID" value="NZ_FOBS01000015.1"/>
</dbReference>
<dbReference type="PANTHER" id="PTHR43531:SF11">
    <property type="entry name" value="METHYL-ACCEPTING CHEMOTAXIS PROTEIN 3"/>
    <property type="match status" value="1"/>
</dbReference>
<gene>
    <name evidence="7" type="ORF">SAMN04489760_11529</name>
</gene>
<keyword evidence="1" id="KW-0145">Chemotaxis</keyword>
<dbReference type="GO" id="GO:0007165">
    <property type="term" value="P:signal transduction"/>
    <property type="evidence" value="ECO:0007669"/>
    <property type="project" value="UniProtKB-KW"/>
</dbReference>
<dbReference type="GO" id="GO:0006935">
    <property type="term" value="P:chemotaxis"/>
    <property type="evidence" value="ECO:0007669"/>
    <property type="project" value="UniProtKB-KW"/>
</dbReference>
<dbReference type="EMBL" id="FOBS01000015">
    <property type="protein sequence ID" value="SEM43020.1"/>
    <property type="molecule type" value="Genomic_DNA"/>
</dbReference>
<evidence type="ECO:0000313" key="7">
    <source>
        <dbReference type="EMBL" id="SEM43020.1"/>
    </source>
</evidence>
<keyword evidence="5" id="KW-0472">Membrane</keyword>
<keyword evidence="5" id="KW-0812">Transmembrane</keyword>